<gene>
    <name evidence="2" type="ORF">BDP27DRAFT_1367606</name>
</gene>
<feature type="region of interest" description="Disordered" evidence="1">
    <location>
        <begin position="346"/>
        <end position="411"/>
    </location>
</feature>
<keyword evidence="3" id="KW-1185">Reference proteome</keyword>
<feature type="compositionally biased region" description="Polar residues" evidence="1">
    <location>
        <begin position="350"/>
        <end position="359"/>
    </location>
</feature>
<dbReference type="Proteomes" id="UP000772434">
    <property type="component" value="Unassembled WGS sequence"/>
</dbReference>
<evidence type="ECO:0000256" key="1">
    <source>
        <dbReference type="SAM" id="MobiDB-lite"/>
    </source>
</evidence>
<dbReference type="OrthoDB" id="3078177at2759"/>
<proteinExistence type="predicted"/>
<organism evidence="2 3">
    <name type="scientific">Rhodocollybia butyracea</name>
    <dbReference type="NCBI Taxonomy" id="206335"/>
    <lineage>
        <taxon>Eukaryota</taxon>
        <taxon>Fungi</taxon>
        <taxon>Dikarya</taxon>
        <taxon>Basidiomycota</taxon>
        <taxon>Agaricomycotina</taxon>
        <taxon>Agaricomycetes</taxon>
        <taxon>Agaricomycetidae</taxon>
        <taxon>Agaricales</taxon>
        <taxon>Marasmiineae</taxon>
        <taxon>Omphalotaceae</taxon>
        <taxon>Rhodocollybia</taxon>
    </lineage>
</organism>
<sequence>MSSSSPTLNALSQEFEIQLSDSSLTEIVQMSKMALHNTDGQKLGVVHSIIPCAVRCVLDILSATPENSRLLNLQSIYVPAVSNYQKTSSKLNVNERSEYLETLHLEVQRLQKVLRVQMTMERGEKDFWAFVPQVHDQGERWNHQEDPTILFTPTLDRLFRSCKSSEERSHVLAFTLIVIFHELGHLLCRSIHGTESKDTPESIKFSRGSRVSDDAGKGEGERAEQRVTGGYNFKIANNMSLESADSDCPESHGYRIMGDIDLLESRPNGVYQQHTQVVVRDDRIDEFLAFFFLHGGDHHRRLPYPVPLVINSEDNLDVYAIPLHTQVYKEVYGDLTKLPAPVSLFPHSPLPSSQDSPRSSPHLEPRAMSDTPPSHQYRSMPLAGLGSPIRLTPVAPASNPQTYTSRIASDKDLSSAIPRKRLVPSVRTNDNLAKL</sequence>
<dbReference type="AlphaFoldDB" id="A0A9P5PIG4"/>
<accession>A0A9P5PIG4</accession>
<reference evidence="2" key="1">
    <citation type="submission" date="2020-11" db="EMBL/GenBank/DDBJ databases">
        <authorList>
            <consortium name="DOE Joint Genome Institute"/>
            <person name="Ahrendt S."/>
            <person name="Riley R."/>
            <person name="Andreopoulos W."/>
            <person name="Labutti K."/>
            <person name="Pangilinan J."/>
            <person name="Ruiz-Duenas F.J."/>
            <person name="Barrasa J.M."/>
            <person name="Sanchez-Garcia M."/>
            <person name="Camarero S."/>
            <person name="Miyauchi S."/>
            <person name="Serrano A."/>
            <person name="Linde D."/>
            <person name="Babiker R."/>
            <person name="Drula E."/>
            <person name="Ayuso-Fernandez I."/>
            <person name="Pacheco R."/>
            <person name="Padilla G."/>
            <person name="Ferreira P."/>
            <person name="Barriuso J."/>
            <person name="Kellner H."/>
            <person name="Castanera R."/>
            <person name="Alfaro M."/>
            <person name="Ramirez L."/>
            <person name="Pisabarro A.G."/>
            <person name="Kuo A."/>
            <person name="Tritt A."/>
            <person name="Lipzen A."/>
            <person name="He G."/>
            <person name="Yan M."/>
            <person name="Ng V."/>
            <person name="Cullen D."/>
            <person name="Martin F."/>
            <person name="Rosso M.-N."/>
            <person name="Henrissat B."/>
            <person name="Hibbett D."/>
            <person name="Martinez A.T."/>
            <person name="Grigoriev I.V."/>
        </authorList>
    </citation>
    <scope>NUCLEOTIDE SEQUENCE</scope>
    <source>
        <strain evidence="2">AH 40177</strain>
    </source>
</reference>
<name>A0A9P5PIG4_9AGAR</name>
<protein>
    <submittedName>
        <fullName evidence="2">Uncharacterized protein</fullName>
    </submittedName>
</protein>
<evidence type="ECO:0000313" key="3">
    <source>
        <dbReference type="Proteomes" id="UP000772434"/>
    </source>
</evidence>
<evidence type="ECO:0000313" key="2">
    <source>
        <dbReference type="EMBL" id="KAF9063986.1"/>
    </source>
</evidence>
<dbReference type="EMBL" id="JADNRY010000134">
    <property type="protein sequence ID" value="KAF9063986.1"/>
    <property type="molecule type" value="Genomic_DNA"/>
</dbReference>
<feature type="compositionally biased region" description="Polar residues" evidence="1">
    <location>
        <begin position="398"/>
        <end position="407"/>
    </location>
</feature>
<comment type="caution">
    <text evidence="2">The sequence shown here is derived from an EMBL/GenBank/DDBJ whole genome shotgun (WGS) entry which is preliminary data.</text>
</comment>
<feature type="compositionally biased region" description="Basic and acidic residues" evidence="1">
    <location>
        <begin position="210"/>
        <end position="223"/>
    </location>
</feature>
<feature type="region of interest" description="Disordered" evidence="1">
    <location>
        <begin position="195"/>
        <end position="223"/>
    </location>
</feature>